<evidence type="ECO:0000313" key="2">
    <source>
        <dbReference type="EMBL" id="MFD0948117.1"/>
    </source>
</evidence>
<keyword evidence="1" id="KW-1133">Transmembrane helix</keyword>
<evidence type="ECO:0000256" key="1">
    <source>
        <dbReference type="SAM" id="Phobius"/>
    </source>
</evidence>
<keyword evidence="1" id="KW-0472">Membrane</keyword>
<sequence>MPAGPATLLVLALFLSSMCATIAGVYLLAGAGWAFVTGGAMLMVAAALVRSGLKADG</sequence>
<feature type="transmembrane region" description="Helical" evidence="1">
    <location>
        <begin position="29"/>
        <end position="49"/>
    </location>
</feature>
<gene>
    <name evidence="2" type="ORF">ACFQ1E_17370</name>
</gene>
<reference evidence="3" key="1">
    <citation type="journal article" date="2019" name="Int. J. Syst. Evol. Microbiol.">
        <title>The Global Catalogue of Microorganisms (GCM) 10K type strain sequencing project: providing services to taxonomists for standard genome sequencing and annotation.</title>
        <authorList>
            <consortium name="The Broad Institute Genomics Platform"/>
            <consortium name="The Broad Institute Genome Sequencing Center for Infectious Disease"/>
            <person name="Wu L."/>
            <person name="Ma J."/>
        </authorList>
    </citation>
    <scope>NUCLEOTIDE SEQUENCE [LARGE SCALE GENOMIC DNA]</scope>
    <source>
        <strain evidence="3">CCUG 62982</strain>
    </source>
</reference>
<protein>
    <submittedName>
        <fullName evidence="2">Uncharacterized protein</fullName>
    </submittedName>
</protein>
<accession>A0ABW3HAC8</accession>
<proteinExistence type="predicted"/>
<keyword evidence="1" id="KW-0812">Transmembrane</keyword>
<organism evidence="2 3">
    <name type="scientific">Sphingomonas canadensis</name>
    <dbReference type="NCBI Taxonomy" id="1219257"/>
    <lineage>
        <taxon>Bacteria</taxon>
        <taxon>Pseudomonadati</taxon>
        <taxon>Pseudomonadota</taxon>
        <taxon>Alphaproteobacteria</taxon>
        <taxon>Sphingomonadales</taxon>
        <taxon>Sphingomonadaceae</taxon>
        <taxon>Sphingomonas</taxon>
    </lineage>
</organism>
<name>A0ABW3HAC8_9SPHN</name>
<dbReference type="RefSeq" id="WP_264945951.1">
    <property type="nucleotide sequence ID" value="NZ_JAPDRA010000010.1"/>
</dbReference>
<comment type="caution">
    <text evidence="2">The sequence shown here is derived from an EMBL/GenBank/DDBJ whole genome shotgun (WGS) entry which is preliminary data.</text>
</comment>
<evidence type="ECO:0000313" key="3">
    <source>
        <dbReference type="Proteomes" id="UP001596977"/>
    </source>
</evidence>
<keyword evidence="3" id="KW-1185">Reference proteome</keyword>
<dbReference type="EMBL" id="JBHTJG010000010">
    <property type="protein sequence ID" value="MFD0948117.1"/>
    <property type="molecule type" value="Genomic_DNA"/>
</dbReference>
<dbReference type="Proteomes" id="UP001596977">
    <property type="component" value="Unassembled WGS sequence"/>
</dbReference>